<dbReference type="GO" id="GO:0009103">
    <property type="term" value="P:lipopolysaccharide biosynthetic process"/>
    <property type="evidence" value="ECO:0007669"/>
    <property type="project" value="TreeGrafter"/>
</dbReference>
<dbReference type="GO" id="GO:0016757">
    <property type="term" value="F:glycosyltransferase activity"/>
    <property type="evidence" value="ECO:0007669"/>
    <property type="project" value="UniProtKB-KW"/>
</dbReference>
<proteinExistence type="predicted"/>
<feature type="domain" description="Glycosyl transferase family 1" evidence="2">
    <location>
        <begin position="201"/>
        <end position="350"/>
    </location>
</feature>
<dbReference type="PANTHER" id="PTHR46401">
    <property type="entry name" value="GLYCOSYLTRANSFERASE WBBK-RELATED"/>
    <property type="match status" value="1"/>
</dbReference>
<keyword evidence="4" id="KW-1185">Reference proteome</keyword>
<evidence type="ECO:0000256" key="1">
    <source>
        <dbReference type="ARBA" id="ARBA00022679"/>
    </source>
</evidence>
<keyword evidence="3" id="KW-0328">Glycosyltransferase</keyword>
<sequence length="372" mass="41934">MEKPLKNNVHLILRQTNALSGTPRILRRQALALAQRGQDVSVISESFHSELTSNPKIKCLKTWKWPKNTLFQRQWFDWQAKRLCSKSPGSLVVGHGDTLHQDILFLHTCVHLGADVYPGKHNDKNLSIPFHRMIFEKGSFKVLVCNSHMMKNDLQKRFSVNVPTHIFYPGHDQNLINTINPTAVSEIRQKIKAENKLVLGVITSGNLENRGAFALIKAVAQLPLPERQKVSVLIVGKEGKPEKVYSLASELGIGEQVFWMEPRLDVANLIAAVDIVVHAAKIEAFGMSVLESMALSRPIIATSTVGCAELFPDVQKDYIIERQEPAAIAEKLKVLINQDALRVEMGKANQEIARLHTWEKYDENFLNLIQNY</sequence>
<organism evidence="3 4">
    <name type="scientific">Peredibacter starrii</name>
    <dbReference type="NCBI Taxonomy" id="28202"/>
    <lineage>
        <taxon>Bacteria</taxon>
        <taxon>Pseudomonadati</taxon>
        <taxon>Bdellovibrionota</taxon>
        <taxon>Bacteriovoracia</taxon>
        <taxon>Bacteriovoracales</taxon>
        <taxon>Bacteriovoracaceae</taxon>
        <taxon>Peredibacter</taxon>
    </lineage>
</organism>
<dbReference type="KEGG" id="psti:SOO65_03540"/>
<dbReference type="Pfam" id="PF00534">
    <property type="entry name" value="Glycos_transf_1"/>
    <property type="match status" value="1"/>
</dbReference>
<dbReference type="InterPro" id="IPR001296">
    <property type="entry name" value="Glyco_trans_1"/>
</dbReference>
<dbReference type="EC" id="2.4.-.-" evidence="3"/>
<name>A0AAX4HRL4_9BACT</name>
<keyword evidence="1 3" id="KW-0808">Transferase</keyword>
<accession>A0AAX4HRL4</accession>
<evidence type="ECO:0000259" key="2">
    <source>
        <dbReference type="Pfam" id="PF00534"/>
    </source>
</evidence>
<protein>
    <submittedName>
        <fullName evidence="3">Glycosyltransferase family 4 protein</fullName>
        <ecNumber evidence="3">2.4.-.-</ecNumber>
    </submittedName>
</protein>
<dbReference type="RefSeq" id="WP_321397022.1">
    <property type="nucleotide sequence ID" value="NZ_CP139487.1"/>
</dbReference>
<evidence type="ECO:0000313" key="4">
    <source>
        <dbReference type="Proteomes" id="UP001324634"/>
    </source>
</evidence>
<dbReference type="EMBL" id="CP139487">
    <property type="protein sequence ID" value="WPU65813.1"/>
    <property type="molecule type" value="Genomic_DNA"/>
</dbReference>
<gene>
    <name evidence="3" type="ORF">SOO65_03540</name>
</gene>
<dbReference type="PANTHER" id="PTHR46401:SF2">
    <property type="entry name" value="GLYCOSYLTRANSFERASE WBBK-RELATED"/>
    <property type="match status" value="1"/>
</dbReference>
<dbReference type="Gene3D" id="3.40.50.2000">
    <property type="entry name" value="Glycogen Phosphorylase B"/>
    <property type="match status" value="2"/>
</dbReference>
<dbReference type="Proteomes" id="UP001324634">
    <property type="component" value="Chromosome"/>
</dbReference>
<reference evidence="3 4" key="1">
    <citation type="submission" date="2023-11" db="EMBL/GenBank/DDBJ databases">
        <title>Peredibacter starrii A3.12.</title>
        <authorList>
            <person name="Mitchell R.J."/>
        </authorList>
    </citation>
    <scope>NUCLEOTIDE SEQUENCE [LARGE SCALE GENOMIC DNA]</scope>
    <source>
        <strain evidence="3 4">A3.12</strain>
    </source>
</reference>
<dbReference type="SUPFAM" id="SSF53756">
    <property type="entry name" value="UDP-Glycosyltransferase/glycogen phosphorylase"/>
    <property type="match status" value="1"/>
</dbReference>
<evidence type="ECO:0000313" key="3">
    <source>
        <dbReference type="EMBL" id="WPU65813.1"/>
    </source>
</evidence>
<dbReference type="AlphaFoldDB" id="A0AAX4HRL4"/>
<dbReference type="CDD" id="cd03801">
    <property type="entry name" value="GT4_PimA-like"/>
    <property type="match status" value="1"/>
</dbReference>